<evidence type="ECO:0000259" key="15">
    <source>
        <dbReference type="Pfam" id="PF07565"/>
    </source>
</evidence>
<keyword evidence="3 11" id="KW-0813">Transport</keyword>
<evidence type="ECO:0000259" key="14">
    <source>
        <dbReference type="Pfam" id="PF00955"/>
    </source>
</evidence>
<feature type="region of interest" description="Disordered" evidence="13">
    <location>
        <begin position="641"/>
        <end position="663"/>
    </location>
</feature>
<feature type="transmembrane region" description="Helical" evidence="11">
    <location>
        <begin position="1293"/>
        <end position="1312"/>
    </location>
</feature>
<dbReference type="Proteomes" id="UP001347796">
    <property type="component" value="Unassembled WGS sequence"/>
</dbReference>
<feature type="region of interest" description="Disordered" evidence="13">
    <location>
        <begin position="130"/>
        <end position="233"/>
    </location>
</feature>
<dbReference type="PANTHER" id="PTHR11453">
    <property type="entry name" value="ANION EXCHANGE PROTEIN"/>
    <property type="match status" value="1"/>
</dbReference>
<dbReference type="Gene3D" id="1.10.287.570">
    <property type="entry name" value="Helical hairpin bin"/>
    <property type="match status" value="1"/>
</dbReference>
<feature type="compositionally biased region" description="Basic and acidic residues" evidence="13">
    <location>
        <begin position="1"/>
        <end position="16"/>
    </location>
</feature>
<sequence length="1444" mass="164181">MSHRGRDTKSQEHSPEEVVPLTQDEELPEGSSPSSTNVDLEGQQSNGDLSPFLRTISTEPELSHMNREKPGFDDTTTRLRFLHDDVEKLYKPVFDISSLTNQSEAVVDDSGRRFSVPSFVTEKKQFSEDDFSIHRKVSYPHIHQPLRSLSSRSMKSIPQANIKKKKKKKKKKKISRSFPSKGAIQSPTIPEEEDEEDGEEDGEEDSDEEMEDVDDTDAAEGTDLSAPVSRKTSEVHVGFYIGGSELTTGPDHQDSDIPPEIIISQSSSDFSDPKPMFTFEDETEPQLSERVPMLDVPMTSQSRKFSSDSTSGHVKFQLGGEPSDIKLHKEDSDGEIWKRREKENGHAPTEPNGHVPTESNGHAPTEQTEPSVSLSRTSSGKKRHHHHHQHFKERDLILRRQKGSEVKLDGELKRSPTETDEAALLHKADLDEMASHRWEDVRGIRRHKINRRNKNNFQSIVHIGKAHKEKKKPKKKFDHSPHDVFVELDELFVKDEHEWEWREKARWIKFEEDVEEGAERWGKPHVASLSFHSLIELRKGLEYGTVLLDLEAENLQTIIHNVVENLLIRDLISEEIKGNILRTLLLKHKHVGDKPMFLRRNISYNNLVGLDGSSRRHQSEKQHGSLLRSFSNASFGSGLGLSGGVHHGKSNSKDEDRQPLKDKANLEMVKVDVDNNTTGTESIHIGLTPQDPGKKNVQDIMKRIPTGSEASTVLVGTVDFLQKPVMAFVRLSEGRFLENLTEVPLPVRFVFILLGPEKSGMDYHEVGRSLSTLMTNQFFHDVAYRAESREELLHAINGFLDDSIVLPPGDWDQKTLLPIMDMARKRAHIRRRKKQKLEEQEELIEKEKKSHIPTDPLQRTKCMFGGLINDIRRRYPYYLSDFKDACNITCLASFIFIFFACLSPCIAFGGILSEKTKGLMGVSETVLSTCLCGVVFGLFSGQPLLIVGATGPVLVFEQSLYKFCESNDIEFLPFRAWIGFWVFLISTLTVAAEGSFLIRYVTRFTEEIFAILISLIFIYEVIKKLDKTFQEHPLMPHYPTTYNGSDVSMPTPYLFNSTAYNITFNATYYSEVQTLDNLTYNTPDHEDHVLYTDKKIHQPNTALMSTILCIGTFLVAWFLKICRNSKFLGRHVRRALGDFGILLAILSMVLLDYLVTDQVYTQKLQIGSPFVPTSPKKRGWFINPLGMKKPVEVWMIFGAIIPAFLIFILLFMEIQLTEVILNKKDRKLKKGSGFHLDQFIMGILTFVCGLYGLPWMCAATVRTIAHVSSLSVMSRTHAPGEKPRLIEVKEQRLTGILVSVMIGVSLTMGSLLRAIPLAVLFGVFLYLGIVSLGSVQMFKRLKLLLMPVKYHPSVGYVRRVRTIKMNLFTIIQAISLITLWIVKSTAAAIAFPFFLILLIPIRNKLMPKFYTEKEFEELDKEEDYDSDFDYEGDPDFYEQAHMPI</sequence>
<evidence type="ECO:0000256" key="3">
    <source>
        <dbReference type="ARBA" id="ARBA00022448"/>
    </source>
</evidence>
<evidence type="ECO:0000256" key="2">
    <source>
        <dbReference type="ARBA" id="ARBA00010993"/>
    </source>
</evidence>
<keyword evidence="9 11" id="KW-0472">Membrane</keyword>
<evidence type="ECO:0000313" key="17">
    <source>
        <dbReference type="Proteomes" id="UP001347796"/>
    </source>
</evidence>
<feature type="transmembrane region" description="Helical" evidence="11">
    <location>
        <begin position="974"/>
        <end position="992"/>
    </location>
</feature>
<feature type="compositionally biased region" description="Basic residues" evidence="13">
    <location>
        <begin position="379"/>
        <end position="391"/>
    </location>
</feature>
<evidence type="ECO:0000256" key="1">
    <source>
        <dbReference type="ARBA" id="ARBA00004651"/>
    </source>
</evidence>
<feature type="compositionally biased region" description="Polar residues" evidence="13">
    <location>
        <begin position="357"/>
        <end position="378"/>
    </location>
</feature>
<keyword evidence="17" id="KW-1185">Reference proteome</keyword>
<evidence type="ECO:0000256" key="6">
    <source>
        <dbReference type="ARBA" id="ARBA00022692"/>
    </source>
</evidence>
<organism evidence="16 17">
    <name type="scientific">Patella caerulea</name>
    <name type="common">Rayed Mediterranean limpet</name>
    <dbReference type="NCBI Taxonomy" id="87958"/>
    <lineage>
        <taxon>Eukaryota</taxon>
        <taxon>Metazoa</taxon>
        <taxon>Spiralia</taxon>
        <taxon>Lophotrochozoa</taxon>
        <taxon>Mollusca</taxon>
        <taxon>Gastropoda</taxon>
        <taxon>Patellogastropoda</taxon>
        <taxon>Patelloidea</taxon>
        <taxon>Patellidae</taxon>
        <taxon>Patella</taxon>
    </lineage>
</organism>
<dbReference type="InterPro" id="IPR003020">
    <property type="entry name" value="HCO3_transpt_euk"/>
</dbReference>
<dbReference type="InterPro" id="IPR016152">
    <property type="entry name" value="PTrfase/Anion_transptr"/>
</dbReference>
<evidence type="ECO:0000256" key="11">
    <source>
        <dbReference type="RuleBase" id="RU362035"/>
    </source>
</evidence>
<feature type="domain" description="Band 3 cytoplasmic" evidence="15">
    <location>
        <begin position="482"/>
        <end position="812"/>
    </location>
</feature>
<evidence type="ECO:0000256" key="4">
    <source>
        <dbReference type="ARBA" id="ARBA00022475"/>
    </source>
</evidence>
<feature type="region of interest" description="Disordered" evidence="13">
    <location>
        <begin position="264"/>
        <end position="400"/>
    </location>
</feature>
<comment type="catalytic activity">
    <reaction evidence="10">
        <text>hydrogencarbonate(in) + chloride(out) = hydrogencarbonate(out) + chloride(in)</text>
        <dbReference type="Rhea" id="RHEA:72363"/>
        <dbReference type="ChEBI" id="CHEBI:17544"/>
        <dbReference type="ChEBI" id="CHEBI:17996"/>
    </reaction>
</comment>
<evidence type="ECO:0000256" key="13">
    <source>
        <dbReference type="SAM" id="MobiDB-lite"/>
    </source>
</evidence>
<evidence type="ECO:0000256" key="10">
    <source>
        <dbReference type="ARBA" id="ARBA00049347"/>
    </source>
</evidence>
<keyword evidence="7 11" id="KW-1133">Transmembrane helix</keyword>
<proteinExistence type="inferred from homology"/>
<feature type="compositionally biased region" description="Polar residues" evidence="13">
    <location>
        <begin position="31"/>
        <end position="48"/>
    </location>
</feature>
<feature type="domain" description="Bicarbonate transporter-like transmembrane" evidence="14">
    <location>
        <begin position="863"/>
        <end position="1422"/>
    </location>
</feature>
<feature type="compositionally biased region" description="Basic and acidic residues" evidence="13">
    <location>
        <begin position="61"/>
        <end position="74"/>
    </location>
</feature>
<dbReference type="InterPro" id="IPR001717">
    <property type="entry name" value="Anion_exchange"/>
</dbReference>
<dbReference type="Gene3D" id="3.40.930.10">
    <property type="entry name" value="Mannitol-specific EII, Chain A"/>
    <property type="match status" value="1"/>
</dbReference>
<evidence type="ECO:0000256" key="9">
    <source>
        <dbReference type="ARBA" id="ARBA00023136"/>
    </source>
</evidence>
<dbReference type="EMBL" id="JAZGQO010000021">
    <property type="protein sequence ID" value="KAK6165533.1"/>
    <property type="molecule type" value="Genomic_DNA"/>
</dbReference>
<dbReference type="Pfam" id="PF00955">
    <property type="entry name" value="HCO3_cotransp"/>
    <property type="match status" value="1"/>
</dbReference>
<dbReference type="GO" id="GO:0005452">
    <property type="term" value="F:solute:inorganic anion antiporter activity"/>
    <property type="evidence" value="ECO:0007669"/>
    <property type="project" value="InterPro"/>
</dbReference>
<keyword evidence="8 11" id="KW-0406">Ion transport</keyword>
<feature type="compositionally biased region" description="Basic and acidic residues" evidence="13">
    <location>
        <begin position="323"/>
        <end position="345"/>
    </location>
</feature>
<protein>
    <recommendedName>
        <fullName evidence="11">Anion exchange protein</fullName>
    </recommendedName>
</protein>
<dbReference type="NCBIfam" id="TIGR00834">
    <property type="entry name" value="ae"/>
    <property type="match status" value="1"/>
</dbReference>
<reference evidence="16 17" key="1">
    <citation type="submission" date="2024-01" db="EMBL/GenBank/DDBJ databases">
        <title>The genome of the rayed Mediterranean limpet Patella caerulea (Linnaeus, 1758).</title>
        <authorList>
            <person name="Anh-Thu Weber A."/>
            <person name="Halstead-Nussloch G."/>
        </authorList>
    </citation>
    <scope>NUCLEOTIDE SEQUENCE [LARGE SCALE GENOMIC DNA]</scope>
    <source>
        <strain evidence="16">AATW-2023a</strain>
        <tissue evidence="16">Whole specimen</tissue>
    </source>
</reference>
<feature type="compositionally biased region" description="Acidic residues" evidence="13">
    <location>
        <begin position="190"/>
        <end position="220"/>
    </location>
</feature>
<feature type="transmembrane region" description="Helical" evidence="11">
    <location>
        <begin position="1233"/>
        <end position="1253"/>
    </location>
</feature>
<feature type="transmembrane region" description="Helical" evidence="11">
    <location>
        <begin position="1370"/>
        <end position="1399"/>
    </location>
</feature>
<accession>A0AAN8G0P4</accession>
<dbReference type="FunFam" id="3.40.930.10:FF:000020">
    <property type="entry name" value="Anion exchange protein"/>
    <property type="match status" value="1"/>
</dbReference>
<evidence type="ECO:0000256" key="5">
    <source>
        <dbReference type="ARBA" id="ARBA00022681"/>
    </source>
</evidence>
<dbReference type="GO" id="GO:0051453">
    <property type="term" value="P:regulation of intracellular pH"/>
    <property type="evidence" value="ECO:0007669"/>
    <property type="project" value="TreeGrafter"/>
</dbReference>
<keyword evidence="12" id="KW-0175">Coiled coil</keyword>
<gene>
    <name evidence="16" type="ORF">SNE40_022447</name>
</gene>
<keyword evidence="4" id="KW-1003">Cell membrane</keyword>
<evidence type="ECO:0000256" key="12">
    <source>
        <dbReference type="SAM" id="Coils"/>
    </source>
</evidence>
<feature type="compositionally biased region" description="Polar residues" evidence="13">
    <location>
        <begin position="147"/>
        <end position="159"/>
    </location>
</feature>
<dbReference type="SUPFAM" id="SSF55804">
    <property type="entry name" value="Phoshotransferase/anion transport protein"/>
    <property type="match status" value="1"/>
</dbReference>
<keyword evidence="6 11" id="KW-0812">Transmembrane</keyword>
<comment type="caution">
    <text evidence="16">The sequence shown here is derived from an EMBL/GenBank/DDBJ whole genome shotgun (WGS) entry which is preliminary data.</text>
</comment>
<comment type="similarity">
    <text evidence="2 11">Belongs to the anion exchanger (TC 2.A.31) family.</text>
</comment>
<dbReference type="PRINTS" id="PR01231">
    <property type="entry name" value="HCO3TRNSPORT"/>
</dbReference>
<feature type="compositionally biased region" description="Basic residues" evidence="13">
    <location>
        <begin position="162"/>
        <end position="175"/>
    </location>
</feature>
<feature type="region of interest" description="Disordered" evidence="13">
    <location>
        <begin position="1"/>
        <end position="74"/>
    </location>
</feature>
<feature type="coiled-coil region" evidence="12">
    <location>
        <begin position="820"/>
        <end position="850"/>
    </location>
</feature>
<comment type="subcellular location">
    <subcellularLocation>
        <location evidence="1">Cell membrane</location>
        <topology evidence="1">Multi-pass membrane protein</topology>
    </subcellularLocation>
    <subcellularLocation>
        <location evidence="11">Membrane</location>
        <topology evidence="11">Multi-pass membrane protein</topology>
    </subcellularLocation>
</comment>
<dbReference type="Pfam" id="PF07565">
    <property type="entry name" value="Band_3_cyto"/>
    <property type="match status" value="1"/>
</dbReference>
<feature type="transmembrane region" description="Helical" evidence="11">
    <location>
        <begin position="1135"/>
        <end position="1155"/>
    </location>
</feature>
<dbReference type="PRINTS" id="PR00165">
    <property type="entry name" value="ANIONEXCHNGR"/>
</dbReference>
<dbReference type="GO" id="GO:0005886">
    <property type="term" value="C:plasma membrane"/>
    <property type="evidence" value="ECO:0007669"/>
    <property type="project" value="UniProtKB-SubCell"/>
</dbReference>
<dbReference type="GO" id="GO:0015701">
    <property type="term" value="P:bicarbonate transport"/>
    <property type="evidence" value="ECO:0007669"/>
    <property type="project" value="TreeGrafter"/>
</dbReference>
<dbReference type="InterPro" id="IPR013769">
    <property type="entry name" value="Band3_cytoplasmic_dom"/>
</dbReference>
<feature type="transmembrane region" description="Helical" evidence="11">
    <location>
        <begin position="1193"/>
        <end position="1212"/>
    </location>
</feature>
<feature type="transmembrane region" description="Helical" evidence="11">
    <location>
        <begin position="1004"/>
        <end position="1022"/>
    </location>
</feature>
<feature type="transmembrane region" description="Helical" evidence="11">
    <location>
        <begin position="925"/>
        <end position="954"/>
    </location>
</feature>
<name>A0AAN8G0P4_PATCE</name>
<keyword evidence="5" id="KW-0039">Anion exchange</keyword>
<feature type="transmembrane region" description="Helical" evidence="11">
    <location>
        <begin position="1319"/>
        <end position="1338"/>
    </location>
</feature>
<feature type="compositionally biased region" description="Basic and acidic residues" evidence="13">
    <location>
        <begin position="651"/>
        <end position="663"/>
    </location>
</feature>
<evidence type="ECO:0000256" key="7">
    <source>
        <dbReference type="ARBA" id="ARBA00022989"/>
    </source>
</evidence>
<dbReference type="FunFam" id="1.10.287.570:FF:000001">
    <property type="entry name" value="Anion exchange protein"/>
    <property type="match status" value="1"/>
</dbReference>
<feature type="compositionally biased region" description="Polar residues" evidence="13">
    <location>
        <begin position="298"/>
        <end position="312"/>
    </location>
</feature>
<dbReference type="InterPro" id="IPR011531">
    <property type="entry name" value="HCO3_transpt-like_TM_dom"/>
</dbReference>
<evidence type="ECO:0000256" key="8">
    <source>
        <dbReference type="ARBA" id="ARBA00023065"/>
    </source>
</evidence>
<feature type="transmembrane region" description="Helical" evidence="11">
    <location>
        <begin position="1102"/>
        <end position="1123"/>
    </location>
</feature>
<dbReference type="PANTHER" id="PTHR11453:SF47">
    <property type="entry name" value="ANION EXCHANGE PROTEIN"/>
    <property type="match status" value="1"/>
</dbReference>
<evidence type="ECO:0000313" key="16">
    <source>
        <dbReference type="EMBL" id="KAK6165533.1"/>
    </source>
</evidence>
<feature type="transmembrane region" description="Helical" evidence="11">
    <location>
        <begin position="891"/>
        <end position="913"/>
    </location>
</feature>
<dbReference type="GO" id="GO:0008509">
    <property type="term" value="F:monoatomic anion transmembrane transporter activity"/>
    <property type="evidence" value="ECO:0007669"/>
    <property type="project" value="InterPro"/>
</dbReference>